<dbReference type="STRING" id="411463.EUBVEN_02621"/>
<dbReference type="HOGENOM" id="CLU_053686_1_0_9"/>
<feature type="domain" description="WYL" evidence="1">
    <location>
        <begin position="157"/>
        <end position="231"/>
    </location>
</feature>
<dbReference type="Proteomes" id="UP000006000">
    <property type="component" value="Unassembled WGS sequence"/>
</dbReference>
<accession>A5ZA74</accession>
<protein>
    <recommendedName>
        <fullName evidence="1">WYL domain-containing protein</fullName>
    </recommendedName>
</protein>
<dbReference type="OrthoDB" id="9772503at2"/>
<dbReference type="PANTHER" id="PTHR34580">
    <property type="match status" value="1"/>
</dbReference>
<dbReference type="InterPro" id="IPR026881">
    <property type="entry name" value="WYL_dom"/>
</dbReference>
<evidence type="ECO:0000313" key="2">
    <source>
        <dbReference type="EMBL" id="EDM49975.1"/>
    </source>
</evidence>
<dbReference type="AlphaFoldDB" id="A5ZA74"/>
<reference evidence="2 3" key="2">
    <citation type="submission" date="2007-04" db="EMBL/GenBank/DDBJ databases">
        <title>Draft genome sequence of Eubacterium ventriosum (ATCC 27560).</title>
        <authorList>
            <person name="Sudarsanam P."/>
            <person name="Ley R."/>
            <person name="Guruge J."/>
            <person name="Turnbaugh P.J."/>
            <person name="Mahowald M."/>
            <person name="Liep D."/>
            <person name="Gordon J."/>
        </authorList>
    </citation>
    <scope>NUCLEOTIDE SEQUENCE [LARGE SCALE GENOMIC DNA]</scope>
    <source>
        <strain evidence="2 3">ATCC 27560</strain>
    </source>
</reference>
<proteinExistence type="predicted"/>
<organism evidence="2 3">
    <name type="scientific">Eubacterium ventriosum ATCC 27560</name>
    <dbReference type="NCBI Taxonomy" id="411463"/>
    <lineage>
        <taxon>Bacteria</taxon>
        <taxon>Bacillati</taxon>
        <taxon>Bacillota</taxon>
        <taxon>Clostridia</taxon>
        <taxon>Eubacteriales</taxon>
        <taxon>Eubacteriaceae</taxon>
        <taxon>Eubacterium</taxon>
    </lineage>
</organism>
<dbReference type="InterPro" id="IPR051534">
    <property type="entry name" value="CBASS_pafABC_assoc_protein"/>
</dbReference>
<dbReference type="PROSITE" id="PS52050">
    <property type="entry name" value="WYL"/>
    <property type="match status" value="1"/>
</dbReference>
<name>A5ZA74_9FIRM</name>
<reference evidence="2 3" key="1">
    <citation type="submission" date="2007-03" db="EMBL/GenBank/DDBJ databases">
        <authorList>
            <person name="Fulton L."/>
            <person name="Clifton S."/>
            <person name="Fulton B."/>
            <person name="Xu J."/>
            <person name="Minx P."/>
            <person name="Pepin K.H."/>
            <person name="Johnson M."/>
            <person name="Thiruvilangam P."/>
            <person name="Bhonagiri V."/>
            <person name="Nash W.E."/>
            <person name="Mardis E.R."/>
            <person name="Wilson R.K."/>
        </authorList>
    </citation>
    <scope>NUCLEOTIDE SEQUENCE [LARGE SCALE GENOMIC DNA]</scope>
    <source>
        <strain evidence="2 3">ATCC 27560</strain>
    </source>
</reference>
<evidence type="ECO:0000259" key="1">
    <source>
        <dbReference type="Pfam" id="PF13280"/>
    </source>
</evidence>
<evidence type="ECO:0000313" key="3">
    <source>
        <dbReference type="Proteomes" id="UP000006000"/>
    </source>
</evidence>
<gene>
    <name evidence="2" type="ORF">EUBVEN_02621</name>
</gene>
<sequence>MNYTIPPKKMIIINILDILKRYTDENHRLSQKQIADILKKEYNVKVERKTIKRNIMNLIDFGYEIEYTETVRFIKNKSGIKEESSTLSDFYLKRDFTDSELRLLIDSLLFNRYLPARQCKDMITKIEGLSNEFFKSRVKHIQNLPDNMPRNNQIFFTLDVLDEAISKNKKVSFTYNEYGTDKKLHPRRNEPYIINPYQMVAVNDKYYLICNVDKYDNVAHFRVDRITDIKMLKEKVKPQKQVKGLENGIDLPKHVTEHIYMFSGESIRVKFKAKKYILSEIFDWFGKDIQFLEKTEDEVVCSVYVNEQSMRKWAMQYALHVKVLSPQTLVESVRNDLKAAMMNYEES</sequence>
<comment type="caution">
    <text evidence="2">The sequence shown here is derived from an EMBL/GenBank/DDBJ whole genome shotgun (WGS) entry which is preliminary data.</text>
</comment>
<dbReference type="Pfam" id="PF13280">
    <property type="entry name" value="WYL"/>
    <property type="match status" value="1"/>
</dbReference>
<dbReference type="eggNOG" id="COG2378">
    <property type="taxonomic scope" value="Bacteria"/>
</dbReference>
<dbReference type="EMBL" id="AAVL02000038">
    <property type="protein sequence ID" value="EDM49975.1"/>
    <property type="molecule type" value="Genomic_DNA"/>
</dbReference>
<dbReference type="PANTHER" id="PTHR34580:SF1">
    <property type="entry name" value="PROTEIN PAFC"/>
    <property type="match status" value="1"/>
</dbReference>
<dbReference type="RefSeq" id="WP_005360396.1">
    <property type="nucleotide sequence ID" value="NZ_DS264270.1"/>
</dbReference>